<feature type="domain" description="ABC transmembrane type-1" evidence="8">
    <location>
        <begin position="83"/>
        <end position="289"/>
    </location>
</feature>
<gene>
    <name evidence="9" type="ORF">ID09_09815</name>
</gene>
<keyword evidence="2 7" id="KW-0813">Transport</keyword>
<dbReference type="InterPro" id="IPR000515">
    <property type="entry name" value="MetI-like"/>
</dbReference>
<evidence type="ECO:0000256" key="2">
    <source>
        <dbReference type="ARBA" id="ARBA00022448"/>
    </source>
</evidence>
<dbReference type="EMBL" id="CP008921">
    <property type="protein sequence ID" value="AIG44304.1"/>
    <property type="molecule type" value="Genomic_DNA"/>
</dbReference>
<comment type="similarity">
    <text evidence="7">Belongs to the binding-protein-dependent transport system permease family.</text>
</comment>
<keyword evidence="5 7" id="KW-1133">Transmembrane helix</keyword>
<dbReference type="RefSeq" id="WP_012027800.1">
    <property type="nucleotide sequence ID" value="NZ_ALLE01000008.1"/>
</dbReference>
<dbReference type="GO" id="GO:0055085">
    <property type="term" value="P:transmembrane transport"/>
    <property type="evidence" value="ECO:0007669"/>
    <property type="project" value="InterPro"/>
</dbReference>
<dbReference type="HOGENOM" id="CLU_016047_1_0_9"/>
<dbReference type="PROSITE" id="PS51257">
    <property type="entry name" value="PROKAR_LIPOPROTEIN"/>
    <property type="match status" value="1"/>
</dbReference>
<feature type="transmembrane region" description="Helical" evidence="7">
    <location>
        <begin position="191"/>
        <end position="218"/>
    </location>
</feature>
<name>A0A075SJ49_STRSU</name>
<feature type="transmembrane region" description="Helical" evidence="7">
    <location>
        <begin position="79"/>
        <end position="106"/>
    </location>
</feature>
<dbReference type="InterPro" id="IPR035906">
    <property type="entry name" value="MetI-like_sf"/>
</dbReference>
<dbReference type="SUPFAM" id="SSF161098">
    <property type="entry name" value="MetI-like"/>
    <property type="match status" value="1"/>
</dbReference>
<comment type="subcellular location">
    <subcellularLocation>
        <location evidence="1 7">Cell membrane</location>
        <topology evidence="1 7">Multi-pass membrane protein</topology>
    </subcellularLocation>
</comment>
<feature type="transmembrane region" description="Helical" evidence="7">
    <location>
        <begin position="150"/>
        <end position="171"/>
    </location>
</feature>
<organism evidence="9 10">
    <name type="scientific">Streptococcus suis 6407</name>
    <dbReference type="NCBI Taxonomy" id="1214179"/>
    <lineage>
        <taxon>Bacteria</taxon>
        <taxon>Bacillati</taxon>
        <taxon>Bacillota</taxon>
        <taxon>Bacilli</taxon>
        <taxon>Lactobacillales</taxon>
        <taxon>Streptococcaceae</taxon>
        <taxon>Streptococcus</taxon>
    </lineage>
</organism>
<keyword evidence="4 7" id="KW-0812">Transmembrane</keyword>
<feature type="transmembrane region" description="Helical" evidence="7">
    <location>
        <begin position="118"/>
        <end position="138"/>
    </location>
</feature>
<dbReference type="Proteomes" id="UP000028185">
    <property type="component" value="Chromosome"/>
</dbReference>
<reference evidence="9 10" key="1">
    <citation type="journal article" date="2014" name="Genome Announc.">
        <title>Whole-Genome Sequence of Streptococcus suis Serotype 4 Reference Strain 6407.</title>
        <authorList>
            <person name="Wang K."/>
            <person name="Chen J."/>
            <person name="Yao H."/>
            <person name="Lu C."/>
        </authorList>
    </citation>
    <scope>NUCLEOTIDE SEQUENCE [LARGE SCALE GENOMIC DNA]</scope>
    <source>
        <strain evidence="9">6407</strain>
    </source>
</reference>
<evidence type="ECO:0000256" key="3">
    <source>
        <dbReference type="ARBA" id="ARBA00022475"/>
    </source>
</evidence>
<evidence type="ECO:0000256" key="6">
    <source>
        <dbReference type="ARBA" id="ARBA00023136"/>
    </source>
</evidence>
<dbReference type="GeneID" id="8155165"/>
<dbReference type="GO" id="GO:0005886">
    <property type="term" value="C:plasma membrane"/>
    <property type="evidence" value="ECO:0007669"/>
    <property type="project" value="UniProtKB-SubCell"/>
</dbReference>
<dbReference type="CDD" id="cd06261">
    <property type="entry name" value="TM_PBP2"/>
    <property type="match status" value="1"/>
</dbReference>
<protein>
    <submittedName>
        <fullName evidence="9">Sugar ABC transporter permease</fullName>
    </submittedName>
</protein>
<accession>A0A075SJ49</accession>
<evidence type="ECO:0000313" key="10">
    <source>
        <dbReference type="Proteomes" id="UP000028185"/>
    </source>
</evidence>
<evidence type="ECO:0000313" key="9">
    <source>
        <dbReference type="EMBL" id="AIG44304.1"/>
    </source>
</evidence>
<dbReference type="AlphaFoldDB" id="A0A075SJ49"/>
<keyword evidence="3" id="KW-1003">Cell membrane</keyword>
<evidence type="ECO:0000259" key="8">
    <source>
        <dbReference type="PROSITE" id="PS50928"/>
    </source>
</evidence>
<evidence type="ECO:0000256" key="4">
    <source>
        <dbReference type="ARBA" id="ARBA00022692"/>
    </source>
</evidence>
<feature type="transmembrane region" description="Helical" evidence="7">
    <location>
        <begin position="21"/>
        <end position="44"/>
    </location>
</feature>
<proteinExistence type="inferred from homology"/>
<dbReference type="Gene3D" id="1.10.3720.10">
    <property type="entry name" value="MetI-like"/>
    <property type="match status" value="1"/>
</dbReference>
<keyword evidence="6 7" id="KW-0472">Membrane</keyword>
<dbReference type="PATRIC" id="fig|1214179.4.peg.1950"/>
<dbReference type="PANTHER" id="PTHR43744">
    <property type="entry name" value="ABC TRANSPORTER PERMEASE PROTEIN MG189-RELATED-RELATED"/>
    <property type="match status" value="1"/>
</dbReference>
<dbReference type="PROSITE" id="PS50928">
    <property type="entry name" value="ABC_TM1"/>
    <property type="match status" value="1"/>
</dbReference>
<dbReference type="PANTHER" id="PTHR43744:SF9">
    <property type="entry name" value="POLYGALACTURONAN_RHAMNOGALACTURONAN TRANSPORT SYSTEM PERMEASE PROTEIN YTCP"/>
    <property type="match status" value="1"/>
</dbReference>
<evidence type="ECO:0000256" key="5">
    <source>
        <dbReference type="ARBA" id="ARBA00022989"/>
    </source>
</evidence>
<sequence length="307" mass="34726">MKKKKQITSVSIHSFSKKTDLFFSSLLGIFALSCTLPFIFVIIISMTDETSLAINGYSFWPEQWSLAGYEYLFQLKDQILQALFITFFVTIVGTSLNVFFTVLYAYAISRNSFRYRRFFTLMALFTMLFSAGTIPTYIVMTSFLNLKDTVAALILPMLLSPFNIMVMRSFFRKTISESIIESARIDGASEFRIFFQICLPLTLPGIATIALFTALAFWNDWYNALLYIQSDNLFPLQYLLMKIQANIQYLSENAAAAAAMSSEVAGALPKEATRMAIVVVSTLPIACLYPFFQRYFVKGLTIGGVKE</sequence>
<feature type="transmembrane region" description="Helical" evidence="7">
    <location>
        <begin position="272"/>
        <end position="292"/>
    </location>
</feature>
<evidence type="ECO:0000256" key="1">
    <source>
        <dbReference type="ARBA" id="ARBA00004651"/>
    </source>
</evidence>
<evidence type="ECO:0000256" key="7">
    <source>
        <dbReference type="RuleBase" id="RU363032"/>
    </source>
</evidence>
<dbReference type="Pfam" id="PF00528">
    <property type="entry name" value="BPD_transp_1"/>
    <property type="match status" value="1"/>
</dbReference>